<evidence type="ECO:0000313" key="2">
    <source>
        <dbReference type="EMBL" id="KAJ8978817.1"/>
    </source>
</evidence>
<gene>
    <name evidence="2" type="ORF">NQ317_018907</name>
</gene>
<name>A0ABQ9JN26_9CUCU</name>
<protein>
    <submittedName>
        <fullName evidence="2">Uncharacterized protein</fullName>
    </submittedName>
</protein>
<evidence type="ECO:0000256" key="1">
    <source>
        <dbReference type="SAM" id="SignalP"/>
    </source>
</evidence>
<dbReference type="Proteomes" id="UP001162164">
    <property type="component" value="Unassembled WGS sequence"/>
</dbReference>
<keyword evidence="3" id="KW-1185">Reference proteome</keyword>
<evidence type="ECO:0000313" key="3">
    <source>
        <dbReference type="Proteomes" id="UP001162164"/>
    </source>
</evidence>
<keyword evidence="1" id="KW-0732">Signal</keyword>
<organism evidence="2 3">
    <name type="scientific">Molorchus minor</name>
    <dbReference type="NCBI Taxonomy" id="1323400"/>
    <lineage>
        <taxon>Eukaryota</taxon>
        <taxon>Metazoa</taxon>
        <taxon>Ecdysozoa</taxon>
        <taxon>Arthropoda</taxon>
        <taxon>Hexapoda</taxon>
        <taxon>Insecta</taxon>
        <taxon>Pterygota</taxon>
        <taxon>Neoptera</taxon>
        <taxon>Endopterygota</taxon>
        <taxon>Coleoptera</taxon>
        <taxon>Polyphaga</taxon>
        <taxon>Cucujiformia</taxon>
        <taxon>Chrysomeloidea</taxon>
        <taxon>Cerambycidae</taxon>
        <taxon>Lamiinae</taxon>
        <taxon>Monochamini</taxon>
        <taxon>Molorchus</taxon>
    </lineage>
</organism>
<comment type="caution">
    <text evidence="2">The sequence shown here is derived from an EMBL/GenBank/DDBJ whole genome shotgun (WGS) entry which is preliminary data.</text>
</comment>
<proteinExistence type="predicted"/>
<accession>A0ABQ9JN26</accession>
<reference evidence="2" key="1">
    <citation type="journal article" date="2023" name="Insect Mol. Biol.">
        <title>Genome sequencing provides insights into the evolution of gene families encoding plant cell wall-degrading enzymes in longhorned beetles.</title>
        <authorList>
            <person name="Shin N.R."/>
            <person name="Okamura Y."/>
            <person name="Kirsch R."/>
            <person name="Pauchet Y."/>
        </authorList>
    </citation>
    <scope>NUCLEOTIDE SEQUENCE</scope>
    <source>
        <strain evidence="2">MMC_N1</strain>
    </source>
</reference>
<feature type="signal peptide" evidence="1">
    <location>
        <begin position="1"/>
        <end position="22"/>
    </location>
</feature>
<feature type="chain" id="PRO_5045323076" evidence="1">
    <location>
        <begin position="23"/>
        <end position="232"/>
    </location>
</feature>
<sequence length="232" mass="26020">MFYKMSFELLLLFVCLVYTVWLTQRVEKPSKKADSLDDGQVEQRCSAYGQGERETVAVANRACPFNVAHPLRTFENAKRLSRVIVYLVSLKTFQSRHNGDFPELIGGAAATVVNMAEGEISATENCDVEVKRCTKFSIDSLLSSGEENRQKRRKEVFRSGERYVGHSDSLGGCLEYGVCRPGPSSEGDRAECDEDVEVVKKESEVGSTTDDFYQRNFSEETLEQLAVALEEQ</sequence>
<dbReference type="EMBL" id="JAPWTJ010000400">
    <property type="protein sequence ID" value="KAJ8978817.1"/>
    <property type="molecule type" value="Genomic_DNA"/>
</dbReference>